<reference evidence="10 11" key="1">
    <citation type="submission" date="2019-07" db="EMBL/GenBank/DDBJ databases">
        <title>Whole genome shotgun sequence of Aeromicrobium flavum NBRC 107625.</title>
        <authorList>
            <person name="Hosoyama A."/>
            <person name="Uohara A."/>
            <person name="Ohji S."/>
            <person name="Ichikawa N."/>
        </authorList>
    </citation>
    <scope>NUCLEOTIDE SEQUENCE [LARGE SCALE GENOMIC DNA]</scope>
    <source>
        <strain evidence="10 11">NBRC 107625</strain>
    </source>
</reference>
<evidence type="ECO:0000313" key="11">
    <source>
        <dbReference type="Proteomes" id="UP000321769"/>
    </source>
</evidence>
<feature type="transmembrane region" description="Helical" evidence="8">
    <location>
        <begin position="155"/>
        <end position="171"/>
    </location>
</feature>
<comment type="caution">
    <text evidence="10">The sequence shown here is derived from an EMBL/GenBank/DDBJ whole genome shotgun (WGS) entry which is preliminary data.</text>
</comment>
<keyword evidence="4 8" id="KW-0812">Transmembrane</keyword>
<dbReference type="GO" id="GO:0005886">
    <property type="term" value="C:plasma membrane"/>
    <property type="evidence" value="ECO:0007669"/>
    <property type="project" value="UniProtKB-SubCell"/>
</dbReference>
<organism evidence="10 11">
    <name type="scientific">Aeromicrobium flavum</name>
    <dbReference type="NCBI Taxonomy" id="416568"/>
    <lineage>
        <taxon>Bacteria</taxon>
        <taxon>Bacillati</taxon>
        <taxon>Actinomycetota</taxon>
        <taxon>Actinomycetes</taxon>
        <taxon>Propionibacteriales</taxon>
        <taxon>Nocardioidaceae</taxon>
        <taxon>Aeromicrobium</taxon>
    </lineage>
</organism>
<feature type="transmembrane region" description="Helical" evidence="8">
    <location>
        <begin position="264"/>
        <end position="285"/>
    </location>
</feature>
<dbReference type="OrthoDB" id="3404679at2"/>
<evidence type="ECO:0000256" key="3">
    <source>
        <dbReference type="ARBA" id="ARBA00022679"/>
    </source>
</evidence>
<feature type="transmembrane region" description="Helical" evidence="8">
    <location>
        <begin position="242"/>
        <end position="258"/>
    </location>
</feature>
<dbReference type="Pfam" id="PF01757">
    <property type="entry name" value="Acyl_transf_3"/>
    <property type="match status" value="1"/>
</dbReference>
<feature type="transmembrane region" description="Helical" evidence="8">
    <location>
        <begin position="178"/>
        <end position="197"/>
    </location>
</feature>
<dbReference type="AlphaFoldDB" id="A0A512HY15"/>
<evidence type="ECO:0000256" key="6">
    <source>
        <dbReference type="ARBA" id="ARBA00023136"/>
    </source>
</evidence>
<keyword evidence="3" id="KW-0808">Transferase</keyword>
<evidence type="ECO:0000259" key="9">
    <source>
        <dbReference type="Pfam" id="PF01757"/>
    </source>
</evidence>
<dbReference type="InterPro" id="IPR050879">
    <property type="entry name" value="Acyltransferase_3"/>
</dbReference>
<dbReference type="InterPro" id="IPR002656">
    <property type="entry name" value="Acyl_transf_3_dom"/>
</dbReference>
<feature type="domain" description="Acyltransferase 3" evidence="9">
    <location>
        <begin position="16"/>
        <end position="351"/>
    </location>
</feature>
<gene>
    <name evidence="10" type="ORF">AFL01nite_26700</name>
</gene>
<feature type="transmembrane region" description="Helical" evidence="8">
    <location>
        <begin position="84"/>
        <end position="103"/>
    </location>
</feature>
<keyword evidence="5 8" id="KW-1133">Transmembrane helix</keyword>
<evidence type="ECO:0000256" key="2">
    <source>
        <dbReference type="ARBA" id="ARBA00022475"/>
    </source>
</evidence>
<evidence type="ECO:0000256" key="5">
    <source>
        <dbReference type="ARBA" id="ARBA00022989"/>
    </source>
</evidence>
<dbReference type="Proteomes" id="UP000321769">
    <property type="component" value="Unassembled WGS sequence"/>
</dbReference>
<protein>
    <submittedName>
        <fullName evidence="10">Membrane protein</fullName>
    </submittedName>
</protein>
<dbReference type="RefSeq" id="WP_146828203.1">
    <property type="nucleotide sequence ID" value="NZ_BAAAYQ010000006.1"/>
</dbReference>
<keyword evidence="2" id="KW-1003">Cell membrane</keyword>
<evidence type="ECO:0000256" key="4">
    <source>
        <dbReference type="ARBA" id="ARBA00022692"/>
    </source>
</evidence>
<dbReference type="PANTHER" id="PTHR23028">
    <property type="entry name" value="ACETYLTRANSFERASE"/>
    <property type="match status" value="1"/>
</dbReference>
<evidence type="ECO:0000256" key="8">
    <source>
        <dbReference type="SAM" id="Phobius"/>
    </source>
</evidence>
<dbReference type="GO" id="GO:0009103">
    <property type="term" value="P:lipopolysaccharide biosynthetic process"/>
    <property type="evidence" value="ECO:0007669"/>
    <property type="project" value="TreeGrafter"/>
</dbReference>
<feature type="transmembrane region" description="Helical" evidence="8">
    <location>
        <begin position="306"/>
        <end position="324"/>
    </location>
</feature>
<evidence type="ECO:0000256" key="1">
    <source>
        <dbReference type="ARBA" id="ARBA00004651"/>
    </source>
</evidence>
<feature type="transmembrane region" description="Helical" evidence="8">
    <location>
        <begin position="209"/>
        <end position="230"/>
    </location>
</feature>
<comment type="subcellular location">
    <subcellularLocation>
        <location evidence="1">Cell membrane</location>
        <topology evidence="1">Multi-pass membrane protein</topology>
    </subcellularLocation>
</comment>
<accession>A0A512HY15</accession>
<feature type="transmembrane region" description="Helical" evidence="8">
    <location>
        <begin position="374"/>
        <end position="393"/>
    </location>
</feature>
<dbReference type="GO" id="GO:0016747">
    <property type="term" value="F:acyltransferase activity, transferring groups other than amino-acyl groups"/>
    <property type="evidence" value="ECO:0007669"/>
    <property type="project" value="InterPro"/>
</dbReference>
<dbReference type="Gene3D" id="3.40.50.1110">
    <property type="entry name" value="SGNH hydrolase"/>
    <property type="match status" value="1"/>
</dbReference>
<keyword evidence="11" id="KW-1185">Reference proteome</keyword>
<evidence type="ECO:0000256" key="7">
    <source>
        <dbReference type="ARBA" id="ARBA00023315"/>
    </source>
</evidence>
<dbReference type="InterPro" id="IPR036514">
    <property type="entry name" value="SGNH_hydro_sf"/>
</dbReference>
<dbReference type="PANTHER" id="PTHR23028:SF53">
    <property type="entry name" value="ACYL_TRANSF_3 DOMAIN-CONTAINING PROTEIN"/>
    <property type="match status" value="1"/>
</dbReference>
<feature type="transmembrane region" description="Helical" evidence="8">
    <location>
        <begin position="336"/>
        <end position="353"/>
    </location>
</feature>
<proteinExistence type="predicted"/>
<keyword evidence="6 8" id="KW-0472">Membrane</keyword>
<keyword evidence="7" id="KW-0012">Acyltransferase</keyword>
<dbReference type="EMBL" id="BJZQ01000017">
    <property type="protein sequence ID" value="GEO90343.1"/>
    <property type="molecule type" value="Genomic_DNA"/>
</dbReference>
<dbReference type="SUPFAM" id="SSF52266">
    <property type="entry name" value="SGNH hydrolase"/>
    <property type="match status" value="1"/>
</dbReference>
<sequence length="647" mass="70766">MSTPSPSPRARLPYRPALDGLRAVAILGVLVFHLDENLLPGGWLGVDLFFVLSGFLITQLLITEQDRWGRISLVRFWGARMRRLLPSLLTVLLAVAVASWIWTVPGRRSAVAWDIVSSLFYVSNWRFMLGDEQYFEELALPSPVRHTWSLSIEEQFYLVFPLLLIAVAVVVRTRRRQAAVFALLAVASAGTMASGYVNGAEITDLYYSTFTRGFELLIGVCAALLLGRSAFAERPASHARDALAWAGLLSVVAAMALLSSDSGVVFTGGLVVVCVSALVAILGAAGGRPGTFTKVLGSPVPRFLGLISYPLYLWHWPIIVFLRPDTTPLDGLALDLVRVGLSVLLAWLTYRYVEAPIRGRRPIFGGSLRGVSRAVTVVAAPLVVAGAVVVAHSQPLHDDVAAPPASSNQRPLDLTPTPYTAEARRSAMLLGNSIPFSLYRNVATREFRQLSLSESTHFGCDPFELQKVVDGEPTEPTRSCTDWRRTWPDAVEANRPDVLLFFIPQTFVSDLVRDDEVATFGTSRHDEFIRGALDEVAAKSRDARSIAVSTLACHHIPYDNPEAQQVSDVRRVRAVNAVVADWAAEKDVPIIDSFATLCPGGTYQPLLGDDPLYEDGLHFTSESAPLVWAWMMPQVLRFADAAHGEAP</sequence>
<evidence type="ECO:0000313" key="10">
    <source>
        <dbReference type="EMBL" id="GEO90343.1"/>
    </source>
</evidence>
<name>A0A512HY15_9ACTN</name>
<feature type="transmembrane region" description="Helical" evidence="8">
    <location>
        <begin position="40"/>
        <end position="63"/>
    </location>
</feature>